<evidence type="ECO:0008006" key="4">
    <source>
        <dbReference type="Google" id="ProtNLM"/>
    </source>
</evidence>
<feature type="chain" id="PRO_5036950683" description="Secreted protein" evidence="1">
    <location>
        <begin position="24"/>
        <end position="425"/>
    </location>
</feature>
<reference evidence="2" key="1">
    <citation type="journal article" date="2014" name="Int. J. Syst. Evol. Microbiol.">
        <title>Complete genome sequence of Corynebacterium casei LMG S-19264T (=DSM 44701T), isolated from a smear-ripened cheese.</title>
        <authorList>
            <consortium name="US DOE Joint Genome Institute (JGI-PGF)"/>
            <person name="Walter F."/>
            <person name="Albersmeier A."/>
            <person name="Kalinowski J."/>
            <person name="Ruckert C."/>
        </authorList>
    </citation>
    <scope>NUCLEOTIDE SEQUENCE</scope>
    <source>
        <strain evidence="2">CGMCC 4.7430</strain>
    </source>
</reference>
<keyword evidence="3" id="KW-1185">Reference proteome</keyword>
<dbReference type="AlphaFoldDB" id="A0A918E613"/>
<organism evidence="2 3">
    <name type="scientific">Nonomuraea glycinis</name>
    <dbReference type="NCBI Taxonomy" id="2047744"/>
    <lineage>
        <taxon>Bacteria</taxon>
        <taxon>Bacillati</taxon>
        <taxon>Actinomycetota</taxon>
        <taxon>Actinomycetes</taxon>
        <taxon>Streptosporangiales</taxon>
        <taxon>Streptosporangiaceae</taxon>
        <taxon>Nonomuraea</taxon>
    </lineage>
</organism>
<reference evidence="2" key="2">
    <citation type="submission" date="2020-09" db="EMBL/GenBank/DDBJ databases">
        <authorList>
            <person name="Sun Q."/>
            <person name="Zhou Y."/>
        </authorList>
    </citation>
    <scope>NUCLEOTIDE SEQUENCE</scope>
    <source>
        <strain evidence="2">CGMCC 4.7430</strain>
    </source>
</reference>
<evidence type="ECO:0000313" key="2">
    <source>
        <dbReference type="EMBL" id="GGP07331.1"/>
    </source>
</evidence>
<feature type="signal peptide" evidence="1">
    <location>
        <begin position="1"/>
        <end position="23"/>
    </location>
</feature>
<comment type="caution">
    <text evidence="2">The sequence shown here is derived from an EMBL/GenBank/DDBJ whole genome shotgun (WGS) entry which is preliminary data.</text>
</comment>
<accession>A0A918E613</accession>
<evidence type="ECO:0000256" key="1">
    <source>
        <dbReference type="SAM" id="SignalP"/>
    </source>
</evidence>
<evidence type="ECO:0000313" key="3">
    <source>
        <dbReference type="Proteomes" id="UP000660745"/>
    </source>
</evidence>
<dbReference type="Proteomes" id="UP000660745">
    <property type="component" value="Unassembled WGS sequence"/>
</dbReference>
<name>A0A918E613_9ACTN</name>
<gene>
    <name evidence="2" type="ORF">GCM10012278_34670</name>
</gene>
<protein>
    <recommendedName>
        <fullName evidence="4">Secreted protein</fullName>
    </recommendedName>
</protein>
<keyword evidence="1" id="KW-0732">Signal</keyword>
<dbReference type="EMBL" id="BMNK01000005">
    <property type="protein sequence ID" value="GGP07331.1"/>
    <property type="molecule type" value="Genomic_DNA"/>
</dbReference>
<proteinExistence type="predicted"/>
<sequence>MAKRWIAIVLAGSVGLGTVIATAQPGLSSATVAAPLQALSLSGLNLRTGSDPYTVPPAAEFEQVGIDGALTGSDRTALPANDSAACAGRARYLPSLPVSSWFCWDSSAQGDKQDIPHSPWVPQGMATSGEAQLDGTPIGSDHRALITSWTWLNSPDPDDPDYRTNSVNLSVVNLDDRRYRKVLPVWVDKTGSMRRVYGHGGGLAWYGPYVFMTSSSNWNGYAGPSSTAHTIRVFDTRKIYRKRDGTGGDYRYVMPEVRHYLTPFLLDYVSLDRHSTGGATLIGGSYKSSSGSAASLSGTRLIRYRFQPGTDGDYRLNSTPVQAFVSTTPANKADAISDVQGVHADGDRIFLNMSAGAHPGPDPRRRFATVEVSGAASTWTIRSHTKWGYRPEDLSLWYGTGELWGLTEGEEERVVYSVKLTDLNP</sequence>
<dbReference type="RefSeq" id="WP_189139641.1">
    <property type="nucleotide sequence ID" value="NZ_BMNK01000005.1"/>
</dbReference>